<keyword evidence="1" id="KW-0812">Transmembrane</keyword>
<comment type="caution">
    <text evidence="2">The sequence shown here is derived from an EMBL/GenBank/DDBJ whole genome shotgun (WGS) entry which is preliminary data.</text>
</comment>
<reference evidence="2 3" key="1">
    <citation type="submission" date="2020-02" db="EMBL/GenBank/DDBJ databases">
        <title>Whole Genome Shotgun Sequence of Streptomyces sp. strain CWH03.</title>
        <authorList>
            <person name="Dohra H."/>
            <person name="Kodani S."/>
            <person name="Yamamura H."/>
        </authorList>
    </citation>
    <scope>NUCLEOTIDE SEQUENCE [LARGE SCALE GENOMIC DNA]</scope>
    <source>
        <strain evidence="2 3">CWH03</strain>
    </source>
</reference>
<proteinExistence type="predicted"/>
<name>A0A6A0ASM4_9ACTN</name>
<protein>
    <submittedName>
        <fullName evidence="2">Uncharacterized protein</fullName>
    </submittedName>
</protein>
<feature type="transmembrane region" description="Helical" evidence="1">
    <location>
        <begin position="47"/>
        <end position="64"/>
    </location>
</feature>
<evidence type="ECO:0000313" key="3">
    <source>
        <dbReference type="Proteomes" id="UP000484988"/>
    </source>
</evidence>
<accession>A0A6A0ASM4</accession>
<dbReference type="AlphaFoldDB" id="A0A6A0ASM4"/>
<evidence type="ECO:0000256" key="1">
    <source>
        <dbReference type="SAM" id="Phobius"/>
    </source>
</evidence>
<feature type="transmembrane region" description="Helical" evidence="1">
    <location>
        <begin position="21"/>
        <end position="41"/>
    </location>
</feature>
<keyword evidence="1" id="KW-0472">Membrane</keyword>
<sequence>MLEEPVRQHAITRLLLRVDRPLHSHWGTMAMIVLILAVTLAHPPVSLIGSAVLLGLWGAVGYVGRKHRQSGGAS</sequence>
<keyword evidence="1" id="KW-1133">Transmembrane helix</keyword>
<gene>
    <name evidence="2" type="ORF">SCWH03_21180</name>
</gene>
<keyword evidence="3" id="KW-1185">Reference proteome</keyword>
<evidence type="ECO:0000313" key="2">
    <source>
        <dbReference type="EMBL" id="GFH35896.1"/>
    </source>
</evidence>
<organism evidence="2 3">
    <name type="scientific">Streptomyces pacificus</name>
    <dbReference type="NCBI Taxonomy" id="2705029"/>
    <lineage>
        <taxon>Bacteria</taxon>
        <taxon>Bacillati</taxon>
        <taxon>Actinomycetota</taxon>
        <taxon>Actinomycetes</taxon>
        <taxon>Kitasatosporales</taxon>
        <taxon>Streptomycetaceae</taxon>
        <taxon>Streptomyces</taxon>
    </lineage>
</organism>
<dbReference type="Proteomes" id="UP000484988">
    <property type="component" value="Unassembled WGS sequence"/>
</dbReference>
<dbReference type="EMBL" id="BLLG01000005">
    <property type="protein sequence ID" value="GFH35896.1"/>
    <property type="molecule type" value="Genomic_DNA"/>
</dbReference>